<dbReference type="Proteomes" id="UP000499080">
    <property type="component" value="Unassembled WGS sequence"/>
</dbReference>
<sequence length="57" mass="6054">MQGDPLERVYADGFGCINLLVASHLSVSMKGIKRKGKSLGFGILEATLNAYVPASTK</sequence>
<feature type="non-terminal residue" evidence="1">
    <location>
        <position position="57"/>
    </location>
</feature>
<protein>
    <submittedName>
        <fullName evidence="1">Uncharacterized protein</fullName>
    </submittedName>
</protein>
<name>A0A4Y2T848_ARAVE</name>
<dbReference type="EMBL" id="BGPR01026116">
    <property type="protein sequence ID" value="GBN95569.1"/>
    <property type="molecule type" value="Genomic_DNA"/>
</dbReference>
<dbReference type="AlphaFoldDB" id="A0A4Y2T848"/>
<accession>A0A4Y2T848</accession>
<keyword evidence="2" id="KW-1185">Reference proteome</keyword>
<evidence type="ECO:0000313" key="1">
    <source>
        <dbReference type="EMBL" id="GBN95569.1"/>
    </source>
</evidence>
<gene>
    <name evidence="1" type="ORF">AVEN_152028_1</name>
</gene>
<comment type="caution">
    <text evidence="1">The sequence shown here is derived from an EMBL/GenBank/DDBJ whole genome shotgun (WGS) entry which is preliminary data.</text>
</comment>
<organism evidence="1 2">
    <name type="scientific">Araneus ventricosus</name>
    <name type="common">Orbweaver spider</name>
    <name type="synonym">Epeira ventricosa</name>
    <dbReference type="NCBI Taxonomy" id="182803"/>
    <lineage>
        <taxon>Eukaryota</taxon>
        <taxon>Metazoa</taxon>
        <taxon>Ecdysozoa</taxon>
        <taxon>Arthropoda</taxon>
        <taxon>Chelicerata</taxon>
        <taxon>Arachnida</taxon>
        <taxon>Araneae</taxon>
        <taxon>Araneomorphae</taxon>
        <taxon>Entelegynae</taxon>
        <taxon>Araneoidea</taxon>
        <taxon>Araneidae</taxon>
        <taxon>Araneus</taxon>
    </lineage>
</organism>
<proteinExistence type="predicted"/>
<evidence type="ECO:0000313" key="2">
    <source>
        <dbReference type="Proteomes" id="UP000499080"/>
    </source>
</evidence>
<reference evidence="1 2" key="1">
    <citation type="journal article" date="2019" name="Sci. Rep.">
        <title>Orb-weaving spider Araneus ventricosus genome elucidates the spidroin gene catalogue.</title>
        <authorList>
            <person name="Kono N."/>
            <person name="Nakamura H."/>
            <person name="Ohtoshi R."/>
            <person name="Moran D.A.P."/>
            <person name="Shinohara A."/>
            <person name="Yoshida Y."/>
            <person name="Fujiwara M."/>
            <person name="Mori M."/>
            <person name="Tomita M."/>
            <person name="Arakawa K."/>
        </authorList>
    </citation>
    <scope>NUCLEOTIDE SEQUENCE [LARGE SCALE GENOMIC DNA]</scope>
</reference>